<sequence length="792" mass="82179">MRSPLRRRRGIPDASPTPPVHQRCGAILRPHLGGLQEPEVDTELRAALGEPCAGRLCDFLRRQRPGGQAGAPPSGSERPPPSGGGEGGAAEASEEPPPFVDFDVDGIGDGSKEARKRAHQTVSKLFGSFLNTETVEGEGDTRTIRVWMREAEKRAKAAPGAAADGSGRDGKGAAGAKDGGGKGRGKGKGKGKDKGKKGKGKGKGKKCREEDADEAAGEGAAGAGEFGTLRREGWPKDRPDYLYFRLFKENCDTSEAIAGIARCVGRSTKQFSFAGTKDRRAATVQQVCAHRLPADQLRRSVLHRLWDKRVRISDMEYRAERLRLGRLQGNRFDVCLRGVRAPGADAAGLPAVVDRAFEAVAAGGFLNYFGLQRFGTREVRTHQVGTAIIAGRWQESVRLIVGIPARDDAAAERPAKAARTDAAAAAAAAPPEGGPQDADGGGGGKPVGSTAPSGTGGRPPPRWQAARDARLLFESTGDAQAALEAMPKSQHLERCVLGALARALPPVEALRQLPHQALSLYAHAAQSAVWNAALSRRLRELGPRPVVGDLVLASPGDQPVDADEDPGATAEDAAGAEEPGEGAEEAAEEAAQACLPAVRALASVEELEGVELSDVVLPLPGSEVEYPPCLRAAYEEICQGLLGLPLQAFRDSELVRLTGSYRRAAVRPAGLSWRLVPAAEGKPHGNLLTSDVTRLLGDRPSWEAGGGAAAATAPAHGLPGEATPEEAGGGAAAAAAPAEGPPAEVQPAEAPRAAAAPPGGGPAGDAGADGLPAVTFSCTLPPSAYLTMLLRE</sequence>
<dbReference type="PANTHER" id="PTHR13326:SF21">
    <property type="entry name" value="PSEUDOURIDYLATE SYNTHASE PUS7L"/>
    <property type="match status" value="1"/>
</dbReference>
<protein>
    <recommendedName>
        <fullName evidence="4">TRUD domain-containing protein</fullName>
    </recommendedName>
</protein>
<evidence type="ECO:0000259" key="4">
    <source>
        <dbReference type="PROSITE" id="PS50984"/>
    </source>
</evidence>
<evidence type="ECO:0000313" key="5">
    <source>
        <dbReference type="EMBL" id="CAK0860732.1"/>
    </source>
</evidence>
<feature type="compositionally biased region" description="Low complexity" evidence="3">
    <location>
        <begin position="420"/>
        <end position="438"/>
    </location>
</feature>
<dbReference type="Proteomes" id="UP001189429">
    <property type="component" value="Unassembled WGS sequence"/>
</dbReference>
<dbReference type="InterPro" id="IPR042214">
    <property type="entry name" value="TruD_catalytic"/>
</dbReference>
<feature type="compositionally biased region" description="Low complexity" evidence="3">
    <location>
        <begin position="709"/>
        <end position="757"/>
    </location>
</feature>
<evidence type="ECO:0000313" key="6">
    <source>
        <dbReference type="Proteomes" id="UP001189429"/>
    </source>
</evidence>
<evidence type="ECO:0000256" key="3">
    <source>
        <dbReference type="SAM" id="MobiDB-lite"/>
    </source>
</evidence>
<feature type="region of interest" description="Disordered" evidence="3">
    <location>
        <begin position="412"/>
        <end position="463"/>
    </location>
</feature>
<feature type="region of interest" description="Disordered" evidence="3">
    <location>
        <begin position="155"/>
        <end position="220"/>
    </location>
</feature>
<proteinExistence type="inferred from homology"/>
<reference evidence="5" key="1">
    <citation type="submission" date="2023-10" db="EMBL/GenBank/DDBJ databases">
        <authorList>
            <person name="Chen Y."/>
            <person name="Shah S."/>
            <person name="Dougan E. K."/>
            <person name="Thang M."/>
            <person name="Chan C."/>
        </authorList>
    </citation>
    <scope>NUCLEOTIDE SEQUENCE [LARGE SCALE GENOMIC DNA]</scope>
</reference>
<dbReference type="PANTHER" id="PTHR13326">
    <property type="entry name" value="TRNA PSEUDOURIDINE SYNTHASE D"/>
    <property type="match status" value="1"/>
</dbReference>
<evidence type="ECO:0000256" key="1">
    <source>
        <dbReference type="ARBA" id="ARBA00007953"/>
    </source>
</evidence>
<feature type="compositionally biased region" description="Basic residues" evidence="3">
    <location>
        <begin position="183"/>
        <end position="206"/>
    </location>
</feature>
<dbReference type="InterPro" id="IPR011760">
    <property type="entry name" value="PsdUridine_synth_TruD_insert"/>
</dbReference>
<feature type="non-terminal residue" evidence="5">
    <location>
        <position position="792"/>
    </location>
</feature>
<keyword evidence="2" id="KW-0413">Isomerase</keyword>
<feature type="region of interest" description="Disordered" evidence="3">
    <location>
        <begin position="1"/>
        <end position="24"/>
    </location>
</feature>
<feature type="region of interest" description="Disordered" evidence="3">
    <location>
        <begin position="59"/>
        <end position="116"/>
    </location>
</feature>
<accession>A0ABN9UNX6</accession>
<feature type="region of interest" description="Disordered" evidence="3">
    <location>
        <begin position="551"/>
        <end position="588"/>
    </location>
</feature>
<dbReference type="SUPFAM" id="SSF55120">
    <property type="entry name" value="Pseudouridine synthase"/>
    <property type="match status" value="1"/>
</dbReference>
<feature type="region of interest" description="Disordered" evidence="3">
    <location>
        <begin position="698"/>
        <end position="768"/>
    </location>
</feature>
<dbReference type="CDD" id="cd02576">
    <property type="entry name" value="PseudoU_synth_ScPUS7"/>
    <property type="match status" value="1"/>
</dbReference>
<comment type="caution">
    <text evidence="5">The sequence shown here is derived from an EMBL/GenBank/DDBJ whole genome shotgun (WGS) entry which is preliminary data.</text>
</comment>
<dbReference type="InterPro" id="IPR020103">
    <property type="entry name" value="PsdUridine_synth_cat_dom_sf"/>
</dbReference>
<dbReference type="Pfam" id="PF01142">
    <property type="entry name" value="TruD"/>
    <property type="match status" value="2"/>
</dbReference>
<dbReference type="EMBL" id="CAUYUJ010016007">
    <property type="protein sequence ID" value="CAK0860732.1"/>
    <property type="molecule type" value="Genomic_DNA"/>
</dbReference>
<evidence type="ECO:0000256" key="2">
    <source>
        <dbReference type="ARBA" id="ARBA00023235"/>
    </source>
</evidence>
<dbReference type="InterPro" id="IPR001656">
    <property type="entry name" value="PsdUridine_synth_TruD"/>
</dbReference>
<dbReference type="PROSITE" id="PS50984">
    <property type="entry name" value="TRUD"/>
    <property type="match status" value="1"/>
</dbReference>
<gene>
    <name evidence="5" type="ORF">PCOR1329_LOCUS49619</name>
</gene>
<organism evidence="5 6">
    <name type="scientific">Prorocentrum cordatum</name>
    <dbReference type="NCBI Taxonomy" id="2364126"/>
    <lineage>
        <taxon>Eukaryota</taxon>
        <taxon>Sar</taxon>
        <taxon>Alveolata</taxon>
        <taxon>Dinophyceae</taxon>
        <taxon>Prorocentrales</taxon>
        <taxon>Prorocentraceae</taxon>
        <taxon>Prorocentrum</taxon>
    </lineage>
</organism>
<feature type="compositionally biased region" description="Acidic residues" evidence="3">
    <location>
        <begin position="574"/>
        <end position="588"/>
    </location>
</feature>
<comment type="similarity">
    <text evidence="1">Belongs to the pseudouridine synthase TruD family.</text>
</comment>
<dbReference type="PIRSF" id="PIRSF037016">
    <property type="entry name" value="Pseudouridin_synth_euk_prd"/>
    <property type="match status" value="1"/>
</dbReference>
<dbReference type="Gene3D" id="3.30.2350.20">
    <property type="entry name" value="TruD, catalytic domain"/>
    <property type="match status" value="2"/>
</dbReference>
<name>A0ABN9UNX6_9DINO</name>
<feature type="domain" description="TRUD" evidence="4">
    <location>
        <begin position="364"/>
        <end position="667"/>
    </location>
</feature>
<keyword evidence="6" id="KW-1185">Reference proteome</keyword>